<sequence>MAFTDLSNIARDLGSPPGGRLTPPPSQSHHGATRIHTLSSTNTNSSSEVSVRQLSSLKITLLLLALVIRSPITPLSWAFDGSVALLIADSLLVGAALLATAYIHLCVASLTTPIEVDLVPGVAAIKWFLRRSSKKTIEIRDGRILPSSTRNGVVGGIGEGWEDDGDGGDGRWLDRTFTWRPRRYYWPCAGFETVLITFALFNGDAVFRRCVAVAVVAGTWYVGLEAAGRGRDGLGDGSDRVWVRAKNIMTRVLRKDNRKHLNLVWHRIYTTHPMESHCTLLTSNLNTTLLIFCYHLRLLLAPFLVQVLVLAFFRQQRHVFVGYRALRTSKSTEKLMIETKVLTQLVNLDTQDTQTGLKAKNVSGPQVVVY</sequence>
<feature type="transmembrane region" description="Helical" evidence="2">
    <location>
        <begin position="184"/>
        <end position="201"/>
    </location>
</feature>
<dbReference type="GeneID" id="98180366"/>
<evidence type="ECO:0000313" key="4">
    <source>
        <dbReference type="Proteomes" id="UP001628179"/>
    </source>
</evidence>
<keyword evidence="2" id="KW-1133">Transmembrane helix</keyword>
<keyword evidence="4" id="KW-1185">Reference proteome</keyword>
<feature type="transmembrane region" description="Helical" evidence="2">
    <location>
        <begin position="289"/>
        <end position="313"/>
    </location>
</feature>
<evidence type="ECO:0000256" key="1">
    <source>
        <dbReference type="SAM" id="MobiDB-lite"/>
    </source>
</evidence>
<organism evidence="3 4">
    <name type="scientific">Madurella fahalii</name>
    <dbReference type="NCBI Taxonomy" id="1157608"/>
    <lineage>
        <taxon>Eukaryota</taxon>
        <taxon>Fungi</taxon>
        <taxon>Dikarya</taxon>
        <taxon>Ascomycota</taxon>
        <taxon>Pezizomycotina</taxon>
        <taxon>Sordariomycetes</taxon>
        <taxon>Sordariomycetidae</taxon>
        <taxon>Sordariales</taxon>
        <taxon>Sordariales incertae sedis</taxon>
        <taxon>Madurella</taxon>
    </lineage>
</organism>
<evidence type="ECO:0000256" key="2">
    <source>
        <dbReference type="SAM" id="Phobius"/>
    </source>
</evidence>
<feature type="transmembrane region" description="Helical" evidence="2">
    <location>
        <begin position="59"/>
        <end position="77"/>
    </location>
</feature>
<proteinExistence type="predicted"/>
<dbReference type="RefSeq" id="XP_070921144.1">
    <property type="nucleotide sequence ID" value="XM_071065043.1"/>
</dbReference>
<protein>
    <submittedName>
        <fullName evidence="3">Uncharacterized protein</fullName>
    </submittedName>
</protein>
<keyword evidence="2" id="KW-0812">Transmembrane</keyword>
<gene>
    <name evidence="3" type="ORF">MFIFM68171_09624</name>
</gene>
<evidence type="ECO:0000313" key="3">
    <source>
        <dbReference type="EMBL" id="GAB1319414.1"/>
    </source>
</evidence>
<name>A0ABQ0GNW3_9PEZI</name>
<feature type="transmembrane region" description="Helical" evidence="2">
    <location>
        <begin position="83"/>
        <end position="105"/>
    </location>
</feature>
<dbReference type="EMBL" id="BAAFSV010000005">
    <property type="protein sequence ID" value="GAB1319414.1"/>
    <property type="molecule type" value="Genomic_DNA"/>
</dbReference>
<accession>A0ABQ0GNW3</accession>
<feature type="region of interest" description="Disordered" evidence="1">
    <location>
        <begin position="11"/>
        <end position="32"/>
    </location>
</feature>
<dbReference type="Proteomes" id="UP001628179">
    <property type="component" value="Unassembled WGS sequence"/>
</dbReference>
<comment type="caution">
    <text evidence="3">The sequence shown here is derived from an EMBL/GenBank/DDBJ whole genome shotgun (WGS) entry which is preliminary data.</text>
</comment>
<reference evidence="3 4" key="1">
    <citation type="submission" date="2024-09" db="EMBL/GenBank/DDBJ databases">
        <title>Itraconazole resistance in Madurella fahalii resulting from another homologue of gene encoding cytochrome P450 14-alpha sterol demethylase (CYP51).</title>
        <authorList>
            <person name="Yoshioka I."/>
            <person name="Fahal A.H."/>
            <person name="Kaneko S."/>
            <person name="Yaguchi T."/>
        </authorList>
    </citation>
    <scope>NUCLEOTIDE SEQUENCE [LARGE SCALE GENOMIC DNA]</scope>
    <source>
        <strain evidence="3 4">IFM 68171</strain>
    </source>
</reference>
<keyword evidence="2" id="KW-0472">Membrane</keyword>